<feature type="active site" evidence="11">
    <location>
        <position position="547"/>
    </location>
</feature>
<dbReference type="PIRSF" id="PIRSF000439">
    <property type="entry name" value="Oat_ACAT_DAG_ARE"/>
    <property type="match status" value="1"/>
</dbReference>
<keyword evidence="7 10" id="KW-0472">Membrane</keyword>
<evidence type="ECO:0000256" key="5">
    <source>
        <dbReference type="ARBA" id="ARBA00022824"/>
    </source>
</evidence>
<dbReference type="PANTHER" id="PTHR10408">
    <property type="entry name" value="STEROL O-ACYLTRANSFERASE"/>
    <property type="match status" value="1"/>
</dbReference>
<comment type="function">
    <text evidence="9">Sterol O-acyltransferase that catalyzes the formation of stery esters.</text>
</comment>
<dbReference type="AlphaFoldDB" id="A0A0V1Q5C5"/>
<evidence type="ECO:0000256" key="8">
    <source>
        <dbReference type="ARBA" id="ARBA00023315"/>
    </source>
</evidence>
<dbReference type="RefSeq" id="XP_015469785.1">
    <property type="nucleotide sequence ID" value="XM_015609325.1"/>
</dbReference>
<keyword evidence="6 13" id="KW-1133">Transmembrane helix</keyword>
<protein>
    <recommendedName>
        <fullName evidence="10">O-acyltransferase</fullName>
    </recommendedName>
</protein>
<feature type="transmembrane region" description="Helical" evidence="13">
    <location>
        <begin position="533"/>
        <end position="555"/>
    </location>
</feature>
<dbReference type="GO" id="GO:0034737">
    <property type="term" value="F:ergosterol O-acyltransferase activity"/>
    <property type="evidence" value="ECO:0007669"/>
    <property type="project" value="TreeGrafter"/>
</dbReference>
<dbReference type="GeneID" id="26837504"/>
<feature type="transmembrane region" description="Helical" evidence="13">
    <location>
        <begin position="461"/>
        <end position="481"/>
    </location>
</feature>
<feature type="transmembrane region" description="Helical" evidence="13">
    <location>
        <begin position="590"/>
        <end position="609"/>
    </location>
</feature>
<dbReference type="Pfam" id="PF03062">
    <property type="entry name" value="MBOAT"/>
    <property type="match status" value="1"/>
</dbReference>
<evidence type="ECO:0000256" key="3">
    <source>
        <dbReference type="ARBA" id="ARBA00022679"/>
    </source>
</evidence>
<gene>
    <name evidence="14" type="ORF">AC631_00495</name>
</gene>
<evidence type="ECO:0000313" key="15">
    <source>
        <dbReference type="Proteomes" id="UP000054251"/>
    </source>
</evidence>
<dbReference type="InterPro" id="IPR004299">
    <property type="entry name" value="MBOAT_fam"/>
</dbReference>
<organism evidence="14 15">
    <name type="scientific">Debaryomyces fabryi</name>
    <dbReference type="NCBI Taxonomy" id="58627"/>
    <lineage>
        <taxon>Eukaryota</taxon>
        <taxon>Fungi</taxon>
        <taxon>Dikarya</taxon>
        <taxon>Ascomycota</taxon>
        <taxon>Saccharomycotina</taxon>
        <taxon>Pichiomycetes</taxon>
        <taxon>Debaryomycetaceae</taxon>
        <taxon>Debaryomyces</taxon>
    </lineage>
</organism>
<dbReference type="GO" id="GO:0008204">
    <property type="term" value="P:ergosterol metabolic process"/>
    <property type="evidence" value="ECO:0007669"/>
    <property type="project" value="TreeGrafter"/>
</dbReference>
<sequence length="610" mass="71547">MVHKSNTDEKLSTIVDRNDGRRKSLILDDDYNKKEPLQGLDNQYVSAVKLRNLKASENTSNISDTDSKSSLSETTIHISGDEHINVEPLMKKLDQIHNAAPTRLRRRKSKVKGSVEKKPTTNKSEEKFRSGFGDIKFYSVLSTIFDSSYFKNSEFFGIYVLFWLGTAFLMMNNIAHSYFESSEDFFQTAVMRTLRKDLVKIGLTDLAMYLGTYFAFFLQFACLKGWIVWDSSGWIIQAVYDFLHGAFWLYFASEKCMSYPWIGKVFLVLHNLVFIMKMHSYAFYNGYLWQILRELEFSENYLARLNSGLVQLPEKYDLERTKSILDGSVLFCKFELEYQSNATTMSHESPIESFDLENDIHDLQEKNIVKFPQNINLFNFFEYSMFPTLVYTLNFPRTRRIRWLYVLEKTCGVFGIIFLMILVAQNWMYPIIQRAIALQDLPTADKWRGCMFILLDMIPPFLMEYLFTFFLIWDAILNVIAELSRFADRDFYGPWWSCSDWSEYARIWNRPVHKFLLRHVYHSSISVLKLNSLNAILGTFILSSLVHELVMFVIFNRLRGYLLLMQMSQLPLVAFSNTKFMKNKKVLGNVMCWFGFISVPSMICTFYLIF</sequence>
<evidence type="ECO:0000256" key="13">
    <source>
        <dbReference type="SAM" id="Phobius"/>
    </source>
</evidence>
<feature type="transmembrane region" description="Helical" evidence="13">
    <location>
        <begin position="206"/>
        <end position="227"/>
    </location>
</feature>
<feature type="transmembrane region" description="Helical" evidence="13">
    <location>
        <begin position="155"/>
        <end position="175"/>
    </location>
</feature>
<dbReference type="EMBL" id="LMYN01000006">
    <property type="protein sequence ID" value="KSA03683.1"/>
    <property type="molecule type" value="Genomic_DNA"/>
</dbReference>
<dbReference type="Proteomes" id="UP000054251">
    <property type="component" value="Unassembled WGS sequence"/>
</dbReference>
<keyword evidence="5 10" id="KW-0256">Endoplasmic reticulum</keyword>
<dbReference type="InterPro" id="IPR014371">
    <property type="entry name" value="Oat_ACAT_DAG_ARE"/>
</dbReference>
<accession>A0A0V1Q5C5</accession>
<keyword evidence="8 10" id="KW-0012">Acyltransferase</keyword>
<feature type="compositionally biased region" description="Basic and acidic residues" evidence="12">
    <location>
        <begin position="113"/>
        <end position="123"/>
    </location>
</feature>
<comment type="similarity">
    <text evidence="2 10">Belongs to the membrane-bound acyltransferase family. Sterol o-acyltransferase subfamily.</text>
</comment>
<evidence type="ECO:0000256" key="2">
    <source>
        <dbReference type="ARBA" id="ARBA00009010"/>
    </source>
</evidence>
<feature type="transmembrane region" description="Helical" evidence="13">
    <location>
        <begin position="403"/>
        <end position="424"/>
    </location>
</feature>
<evidence type="ECO:0000256" key="11">
    <source>
        <dbReference type="PIRSR" id="PIRSR000439-1"/>
    </source>
</evidence>
<dbReference type="PANTHER" id="PTHR10408:SF23">
    <property type="entry name" value="STEROL O-ACYLTRANSFERASE 1-RELATED"/>
    <property type="match status" value="1"/>
</dbReference>
<comment type="caution">
    <text evidence="14">The sequence shown here is derived from an EMBL/GenBank/DDBJ whole genome shotgun (WGS) entry which is preliminary data.</text>
</comment>
<evidence type="ECO:0000256" key="1">
    <source>
        <dbReference type="ARBA" id="ARBA00004477"/>
    </source>
</evidence>
<reference evidence="14 15" key="1">
    <citation type="submission" date="2015-11" db="EMBL/GenBank/DDBJ databases">
        <title>The genome of Debaryomyces fabryi.</title>
        <authorList>
            <person name="Tafer H."/>
            <person name="Lopandic K."/>
        </authorList>
    </citation>
    <scope>NUCLEOTIDE SEQUENCE [LARGE SCALE GENOMIC DNA]</scope>
    <source>
        <strain evidence="14 15">CBS 789</strain>
    </source>
</reference>
<evidence type="ECO:0000256" key="4">
    <source>
        <dbReference type="ARBA" id="ARBA00022692"/>
    </source>
</evidence>
<dbReference type="OrthoDB" id="10039049at2759"/>
<evidence type="ECO:0000313" key="14">
    <source>
        <dbReference type="EMBL" id="KSA03683.1"/>
    </source>
</evidence>
<evidence type="ECO:0000256" key="6">
    <source>
        <dbReference type="ARBA" id="ARBA00022989"/>
    </source>
</evidence>
<feature type="region of interest" description="Disordered" evidence="12">
    <location>
        <begin position="104"/>
        <end position="123"/>
    </location>
</feature>
<name>A0A0V1Q5C5_9ASCO</name>
<keyword evidence="4 13" id="KW-0812">Transmembrane</keyword>
<keyword evidence="15" id="KW-1185">Reference proteome</keyword>
<evidence type="ECO:0000256" key="7">
    <source>
        <dbReference type="ARBA" id="ARBA00023136"/>
    </source>
</evidence>
<feature type="transmembrane region" description="Helical" evidence="13">
    <location>
        <begin position="234"/>
        <end position="252"/>
    </location>
</feature>
<proteinExistence type="inferred from homology"/>
<evidence type="ECO:0000256" key="10">
    <source>
        <dbReference type="PIRNR" id="PIRNR000439"/>
    </source>
</evidence>
<evidence type="ECO:0000256" key="12">
    <source>
        <dbReference type="SAM" id="MobiDB-lite"/>
    </source>
</evidence>
<dbReference type="GO" id="GO:0005789">
    <property type="term" value="C:endoplasmic reticulum membrane"/>
    <property type="evidence" value="ECO:0007669"/>
    <property type="project" value="UniProtKB-SubCell"/>
</dbReference>
<comment type="subcellular location">
    <subcellularLocation>
        <location evidence="1 10">Endoplasmic reticulum membrane</location>
        <topology evidence="1 10">Multi-pass membrane protein</topology>
    </subcellularLocation>
</comment>
<keyword evidence="3 10" id="KW-0808">Transferase</keyword>
<evidence type="ECO:0000256" key="9">
    <source>
        <dbReference type="ARBA" id="ARBA00023568"/>
    </source>
</evidence>